<dbReference type="InterPro" id="IPR011009">
    <property type="entry name" value="Kinase-like_dom_sf"/>
</dbReference>
<feature type="coiled-coil region" evidence="1">
    <location>
        <begin position="307"/>
        <end position="355"/>
    </location>
</feature>
<evidence type="ECO:0000259" key="2">
    <source>
        <dbReference type="PROSITE" id="PS50011"/>
    </source>
</evidence>
<dbReference type="GO" id="GO:0004674">
    <property type="term" value="F:protein serine/threonine kinase activity"/>
    <property type="evidence" value="ECO:0007669"/>
    <property type="project" value="UniProtKB-EC"/>
</dbReference>
<dbReference type="PANTHER" id="PTHR14136:SF17">
    <property type="entry name" value="BTB_POZ DOMAIN-CONTAINING PROTEIN KCTD9"/>
    <property type="match status" value="1"/>
</dbReference>
<keyword evidence="3" id="KW-0808">Transferase</keyword>
<sequence>MTYYPDFSTNGYQVEKELGCNLTGGRVTYLAKDIKNGQTVVIKQFQFAQPNATWRDYDTIHQEIRVLQKLNNPSIPRYLNSFNTSTGFCLVQEYKKALTLSDMDDLTLEDIHQIAIKCLEILIYLQQQDSVIIHRDIKPENILISKDKKVYLVDFGVAKLDGGLVSSTIAKGTLGFMPPEQLHNRKLTKNSDLYSLGVTLICLLTKTPSTNISSLIDENERINFRKKLRKLPLSFVLWLEKMVERKPEKRFVDADAALKALKIKKLTDNNLNNWRFVIKNFAIGSLSIFVLTLLVYDLNPFMQSDKNTGLEVEKVDLEVEKVDLEVEKVDLEVEKVDLEVEKVDLEVLIVELQKNQSCVGCDLSGANLSGLFLENVNLEKANLQGADLSSARLTGANLNLAQLENANLTNVNLNNAQLQNSQLEKANLSDAELRGVNLKGANLKNANLVSADLREANLSGANLENANFHTSYSGANLASANLSNANLKNANLQWSNLREANLSGANLSSANLSNARLRGANLSGANKVNAKFNNATF</sequence>
<organism evidence="3 4">
    <name type="scientific">Nodularia spumigena UHCC 0039</name>
    <dbReference type="NCBI Taxonomy" id="1914872"/>
    <lineage>
        <taxon>Bacteria</taxon>
        <taxon>Bacillati</taxon>
        <taxon>Cyanobacteriota</taxon>
        <taxon>Cyanophyceae</taxon>
        <taxon>Nostocales</taxon>
        <taxon>Nodulariaceae</taxon>
        <taxon>Nodularia</taxon>
    </lineage>
</organism>
<dbReference type="InterPro" id="IPR051082">
    <property type="entry name" value="Pentapeptide-BTB/POZ_domain"/>
</dbReference>
<dbReference type="EMBL" id="CP020114">
    <property type="protein sequence ID" value="AVZ30874.1"/>
    <property type="molecule type" value="Genomic_DNA"/>
</dbReference>
<evidence type="ECO:0000256" key="1">
    <source>
        <dbReference type="SAM" id="Coils"/>
    </source>
</evidence>
<dbReference type="GeneID" id="78018232"/>
<dbReference type="PANTHER" id="PTHR14136">
    <property type="entry name" value="BTB_POZ DOMAIN-CONTAINING PROTEIN KCTD9"/>
    <property type="match status" value="1"/>
</dbReference>
<evidence type="ECO:0000313" key="3">
    <source>
        <dbReference type="EMBL" id="AVZ30874.1"/>
    </source>
</evidence>
<dbReference type="PROSITE" id="PS00108">
    <property type="entry name" value="PROTEIN_KINASE_ST"/>
    <property type="match status" value="1"/>
</dbReference>
<dbReference type="Pfam" id="PF00805">
    <property type="entry name" value="Pentapeptide"/>
    <property type="match status" value="3"/>
</dbReference>
<dbReference type="SUPFAM" id="SSF56112">
    <property type="entry name" value="Protein kinase-like (PK-like)"/>
    <property type="match status" value="1"/>
</dbReference>
<reference evidence="3 4" key="1">
    <citation type="submission" date="2017-03" db="EMBL/GenBank/DDBJ databases">
        <title>Comparative genomics of the toxic Baltic Sea cyanobacteria Nodularia spumigena UHCC 0039 and its response on varying salinity.</title>
        <authorList>
            <person name="Teikari J.E."/>
        </authorList>
    </citation>
    <scope>NUCLEOTIDE SEQUENCE [LARGE SCALE GENOMIC DNA]</scope>
    <source>
        <strain evidence="3 4">UHCC 0039</strain>
    </source>
</reference>
<dbReference type="InterPro" id="IPR001646">
    <property type="entry name" value="5peptide_repeat"/>
</dbReference>
<accession>A0A2S0Q923</accession>
<dbReference type="InterPro" id="IPR008271">
    <property type="entry name" value="Ser/Thr_kinase_AS"/>
</dbReference>
<dbReference type="SUPFAM" id="SSF141571">
    <property type="entry name" value="Pentapeptide repeat-like"/>
    <property type="match status" value="2"/>
</dbReference>
<dbReference type="CDD" id="cd14014">
    <property type="entry name" value="STKc_PknB_like"/>
    <property type="match status" value="1"/>
</dbReference>
<dbReference type="Proteomes" id="UP000244056">
    <property type="component" value="Chromosome"/>
</dbReference>
<proteinExistence type="predicted"/>
<dbReference type="Gene3D" id="2.160.20.80">
    <property type="entry name" value="E3 ubiquitin-protein ligase SopA"/>
    <property type="match status" value="2"/>
</dbReference>
<dbReference type="Gene3D" id="1.10.510.10">
    <property type="entry name" value="Transferase(Phosphotransferase) domain 1"/>
    <property type="match status" value="1"/>
</dbReference>
<dbReference type="InterPro" id="IPR000719">
    <property type="entry name" value="Prot_kinase_dom"/>
</dbReference>
<dbReference type="Pfam" id="PF00069">
    <property type="entry name" value="Pkinase"/>
    <property type="match status" value="1"/>
</dbReference>
<dbReference type="SMART" id="SM00220">
    <property type="entry name" value="S_TKc"/>
    <property type="match status" value="1"/>
</dbReference>
<dbReference type="RefSeq" id="WP_107806554.1">
    <property type="nucleotide sequence ID" value="NZ_CAWNZE010000001.1"/>
</dbReference>
<dbReference type="Gene3D" id="3.30.200.20">
    <property type="entry name" value="Phosphorylase Kinase, domain 1"/>
    <property type="match status" value="1"/>
</dbReference>
<dbReference type="AlphaFoldDB" id="A0A2S0Q923"/>
<feature type="domain" description="Protein kinase" evidence="2">
    <location>
        <begin position="12"/>
        <end position="263"/>
    </location>
</feature>
<dbReference type="GO" id="GO:0005524">
    <property type="term" value="F:ATP binding"/>
    <property type="evidence" value="ECO:0007669"/>
    <property type="project" value="InterPro"/>
</dbReference>
<keyword evidence="1" id="KW-0175">Coiled coil</keyword>
<evidence type="ECO:0000313" key="4">
    <source>
        <dbReference type="Proteomes" id="UP000244056"/>
    </source>
</evidence>
<protein>
    <submittedName>
        <fullName evidence="3">Serine/threonine-protein kinase D</fullName>
        <ecNumber evidence="3">2.7.11.1</ecNumber>
    </submittedName>
</protein>
<dbReference type="PROSITE" id="PS50011">
    <property type="entry name" value="PROTEIN_KINASE_DOM"/>
    <property type="match status" value="1"/>
</dbReference>
<name>A0A2S0Q923_NODSP</name>
<dbReference type="KEGG" id="nsp:BMF81_02947"/>
<dbReference type="EC" id="2.7.11.1" evidence="3"/>
<gene>
    <name evidence="3" type="primary">spkD_2</name>
    <name evidence="3" type="ORF">BMF81_02947</name>
</gene>
<keyword evidence="3" id="KW-0418">Kinase</keyword>